<dbReference type="GO" id="GO:0008758">
    <property type="term" value="F:UDP-2,3-diacylglucosamine hydrolase activity"/>
    <property type="evidence" value="ECO:0007669"/>
    <property type="project" value="TreeGrafter"/>
</dbReference>
<gene>
    <name evidence="1" type="ORF">CLV82_2037</name>
</gene>
<accession>A0A4R6TNI2</accession>
<dbReference type="InterPro" id="IPR043461">
    <property type="entry name" value="LpxH-like"/>
</dbReference>
<dbReference type="PANTHER" id="PTHR34990:SF2">
    <property type="entry name" value="BLL8164 PROTEIN"/>
    <property type="match status" value="1"/>
</dbReference>
<dbReference type="SUPFAM" id="SSF56300">
    <property type="entry name" value="Metallo-dependent phosphatases"/>
    <property type="match status" value="1"/>
</dbReference>
<dbReference type="GO" id="GO:0016020">
    <property type="term" value="C:membrane"/>
    <property type="evidence" value="ECO:0007669"/>
    <property type="project" value="GOC"/>
</dbReference>
<sequence>MTRRVRNVFIPGIILPHHNFTGLRKRTIEVVVLSDIYLGSEECKAQELLTYLSSIKPGILILNGGLIAGNANNLKELPKVQMKVVKKIVTIAAQGTAVYVLAGETDHYLKRLEGIAVGAIQIRKELVLDLDHNKTWFLHGQHFDMGPTSSSLLRPFRLHSYTLFARWKKLSNSLGGFFIKKKAGELPVKNPSFCPEQFRTNALHCAAARGFGAVVCGYTSLADKYVQEMEYGSTQYLNSGDWLGEMTALEYAFKRWKIYRYQADKCSVFFADEELKSMDLTNIETLLDTHGKRNKRKRRKKTLH</sequence>
<dbReference type="GO" id="GO:0009245">
    <property type="term" value="P:lipid A biosynthetic process"/>
    <property type="evidence" value="ECO:0007669"/>
    <property type="project" value="TreeGrafter"/>
</dbReference>
<name>A0A4R6TNI2_9FLAO</name>
<comment type="caution">
    <text evidence="1">The sequence shown here is derived from an EMBL/GenBank/DDBJ whole genome shotgun (WGS) entry which is preliminary data.</text>
</comment>
<dbReference type="InterPro" id="IPR029052">
    <property type="entry name" value="Metallo-depent_PP-like"/>
</dbReference>
<protein>
    <submittedName>
        <fullName evidence="1">UDP-2,3-diacylglucosamine pyrophosphatase LpxH</fullName>
    </submittedName>
</protein>
<evidence type="ECO:0000313" key="1">
    <source>
        <dbReference type="EMBL" id="TDQ31329.1"/>
    </source>
</evidence>
<dbReference type="EMBL" id="SNYI01000002">
    <property type="protein sequence ID" value="TDQ31329.1"/>
    <property type="molecule type" value="Genomic_DNA"/>
</dbReference>
<evidence type="ECO:0000313" key="2">
    <source>
        <dbReference type="Proteomes" id="UP000295468"/>
    </source>
</evidence>
<proteinExistence type="predicted"/>
<dbReference type="Proteomes" id="UP000295468">
    <property type="component" value="Unassembled WGS sequence"/>
</dbReference>
<dbReference type="AlphaFoldDB" id="A0A4R6TNI2"/>
<reference evidence="1 2" key="1">
    <citation type="submission" date="2019-03" db="EMBL/GenBank/DDBJ databases">
        <title>Genomic Encyclopedia of Archaeal and Bacterial Type Strains, Phase II (KMG-II): from individual species to whole genera.</title>
        <authorList>
            <person name="Goeker M."/>
        </authorList>
    </citation>
    <scope>NUCLEOTIDE SEQUENCE [LARGE SCALE GENOMIC DNA]</scope>
    <source>
        <strain evidence="1 2">DSM 18435</strain>
    </source>
</reference>
<organism evidence="1 2">
    <name type="scientific">Zeaxanthinibacter enoshimensis</name>
    <dbReference type="NCBI Taxonomy" id="392009"/>
    <lineage>
        <taxon>Bacteria</taxon>
        <taxon>Pseudomonadati</taxon>
        <taxon>Bacteroidota</taxon>
        <taxon>Flavobacteriia</taxon>
        <taxon>Flavobacteriales</taxon>
        <taxon>Flavobacteriaceae</taxon>
        <taxon>Zeaxanthinibacter</taxon>
    </lineage>
</organism>
<dbReference type="PANTHER" id="PTHR34990">
    <property type="entry name" value="UDP-2,3-DIACYLGLUCOSAMINE HYDROLASE-RELATED"/>
    <property type="match status" value="1"/>
</dbReference>
<keyword evidence="2" id="KW-1185">Reference proteome</keyword>